<protein>
    <recommendedName>
        <fullName evidence="4">DUF4879 domain-containing protein</fullName>
    </recommendedName>
</protein>
<dbReference type="Proteomes" id="UP000223366">
    <property type="component" value="Unassembled WGS sequence"/>
</dbReference>
<reference evidence="2 3" key="1">
    <citation type="submission" date="2017-09" db="EMBL/GenBank/DDBJ databases">
        <title>Large-scale bioinformatics analysis of Bacillus genomes uncovers conserved roles of natural products in bacterial physiology.</title>
        <authorList>
            <consortium name="Agbiome Team Llc"/>
            <person name="Bleich R.M."/>
            <person name="Grubbs K.J."/>
            <person name="Santa Maria K.C."/>
            <person name="Allen S.E."/>
            <person name="Farag S."/>
            <person name="Shank E.A."/>
            <person name="Bowers A."/>
        </authorList>
    </citation>
    <scope>NUCLEOTIDE SEQUENCE [LARGE SCALE GENOMIC DNA]</scope>
    <source>
        <strain evidence="2 3">AFS060060</strain>
    </source>
</reference>
<accession>A0A9X0V9T2</accession>
<organism evidence="2 3">
    <name type="scientific">Bacillus thuringiensis</name>
    <dbReference type="NCBI Taxonomy" id="1428"/>
    <lineage>
        <taxon>Bacteria</taxon>
        <taxon>Bacillati</taxon>
        <taxon>Bacillota</taxon>
        <taxon>Bacilli</taxon>
        <taxon>Bacillales</taxon>
        <taxon>Bacillaceae</taxon>
        <taxon>Bacillus</taxon>
        <taxon>Bacillus cereus group</taxon>
    </lineage>
</organism>
<evidence type="ECO:0008006" key="4">
    <source>
        <dbReference type="Google" id="ProtNLM"/>
    </source>
</evidence>
<feature type="chain" id="PRO_5040939997" description="DUF4879 domain-containing protein" evidence="1">
    <location>
        <begin position="25"/>
        <end position="143"/>
    </location>
</feature>
<name>A0A9X0V9T2_BACTU</name>
<comment type="caution">
    <text evidence="2">The sequence shown here is derived from an EMBL/GenBank/DDBJ whole genome shotgun (WGS) entry which is preliminary data.</text>
</comment>
<evidence type="ECO:0000313" key="3">
    <source>
        <dbReference type="Proteomes" id="UP000223366"/>
    </source>
</evidence>
<keyword evidence="1" id="KW-0732">Signal</keyword>
<dbReference type="RefSeq" id="WP_000914192.1">
    <property type="nucleotide sequence ID" value="NZ_JAXOWD010000011.1"/>
</dbReference>
<proteinExistence type="predicted"/>
<sequence>MLKKLAIGALATGIALSGAGGAFAAEQPKVVDKKVSSNSIASVDVGNGQTDGTLYSISAYRLIPVKASSLSQKSLSVDLWGHSDTKISIYEDSEYGRLLGSWTMSETPKTVSINPSKTYYLRIGVMPYSQNSPWNYVVNWQFK</sequence>
<evidence type="ECO:0000313" key="2">
    <source>
        <dbReference type="EMBL" id="PFV28662.1"/>
    </source>
</evidence>
<feature type="signal peptide" evidence="1">
    <location>
        <begin position="1"/>
        <end position="24"/>
    </location>
</feature>
<evidence type="ECO:0000256" key="1">
    <source>
        <dbReference type="SAM" id="SignalP"/>
    </source>
</evidence>
<gene>
    <name evidence="2" type="ORF">COK99_20185</name>
</gene>
<dbReference type="EMBL" id="NVDU01000046">
    <property type="protein sequence ID" value="PFV28662.1"/>
    <property type="molecule type" value="Genomic_DNA"/>
</dbReference>
<dbReference type="AlphaFoldDB" id="A0A9X0V9T2"/>